<dbReference type="STRING" id="1658172.A0A1B7NS33"/>
<evidence type="ECO:0000313" key="3">
    <source>
        <dbReference type="Proteomes" id="UP000091918"/>
    </source>
</evidence>
<feature type="compositionally biased region" description="Low complexity" evidence="1">
    <location>
        <begin position="402"/>
        <end position="414"/>
    </location>
</feature>
<evidence type="ECO:0000313" key="2">
    <source>
        <dbReference type="EMBL" id="OAX79457.1"/>
    </source>
</evidence>
<dbReference type="OrthoDB" id="3946796at2759"/>
<keyword evidence="3" id="KW-1185">Reference proteome</keyword>
<feature type="compositionally biased region" description="Polar residues" evidence="1">
    <location>
        <begin position="390"/>
        <end position="401"/>
    </location>
</feature>
<proteinExistence type="predicted"/>
<name>A0A1B7NS33_9EURO</name>
<feature type="compositionally biased region" description="Low complexity" evidence="1">
    <location>
        <begin position="221"/>
        <end position="232"/>
    </location>
</feature>
<feature type="compositionally biased region" description="Polar residues" evidence="1">
    <location>
        <begin position="472"/>
        <end position="491"/>
    </location>
</feature>
<evidence type="ECO:0000256" key="1">
    <source>
        <dbReference type="SAM" id="MobiDB-lite"/>
    </source>
</evidence>
<dbReference type="EMBL" id="LGUA01001013">
    <property type="protein sequence ID" value="OAX79457.1"/>
    <property type="molecule type" value="Genomic_DNA"/>
</dbReference>
<feature type="compositionally biased region" description="Polar residues" evidence="1">
    <location>
        <begin position="508"/>
        <end position="565"/>
    </location>
</feature>
<gene>
    <name evidence="2" type="ORF">ACJ72_06221</name>
</gene>
<feature type="region of interest" description="Disordered" evidence="1">
    <location>
        <begin position="269"/>
        <end position="600"/>
    </location>
</feature>
<feature type="region of interest" description="Disordered" evidence="1">
    <location>
        <begin position="619"/>
        <end position="650"/>
    </location>
</feature>
<feature type="compositionally biased region" description="Low complexity" evidence="1">
    <location>
        <begin position="578"/>
        <end position="600"/>
    </location>
</feature>
<feature type="region of interest" description="Disordered" evidence="1">
    <location>
        <begin position="1"/>
        <end position="24"/>
    </location>
</feature>
<reference evidence="2 3" key="1">
    <citation type="submission" date="2015-07" db="EMBL/GenBank/DDBJ databases">
        <title>Emmonsia species relationships and genome sequence.</title>
        <authorList>
            <person name="Cuomo C.A."/>
            <person name="Schwartz I.S."/>
            <person name="Kenyon C."/>
            <person name="de Hoog G.S."/>
            <person name="Govender N.P."/>
            <person name="Botha A."/>
            <person name="Moreno L."/>
            <person name="de Vries M."/>
            <person name="Munoz J.F."/>
            <person name="Stielow J.B."/>
        </authorList>
    </citation>
    <scope>NUCLEOTIDE SEQUENCE [LARGE SCALE GENOMIC DNA]</scope>
    <source>
        <strain evidence="2 3">CBS 136260</strain>
    </source>
</reference>
<organism evidence="2 3">
    <name type="scientific">Emergomyces africanus</name>
    <dbReference type="NCBI Taxonomy" id="1955775"/>
    <lineage>
        <taxon>Eukaryota</taxon>
        <taxon>Fungi</taxon>
        <taxon>Dikarya</taxon>
        <taxon>Ascomycota</taxon>
        <taxon>Pezizomycotina</taxon>
        <taxon>Eurotiomycetes</taxon>
        <taxon>Eurotiomycetidae</taxon>
        <taxon>Onygenales</taxon>
        <taxon>Ajellomycetaceae</taxon>
        <taxon>Emergomyces</taxon>
    </lineage>
</organism>
<dbReference type="AlphaFoldDB" id="A0A1B7NS33"/>
<sequence length="675" mass="74362">MPRVTRAASRRNHIHDIKDPTNLPQTSPIGASKQISTAGITRNTLGEITGNHNYTQFSFEPASSLAVTRPTDDIAKNSPTRQVRGVQAKGSRSIKDLINPEDLGIKVFRNTFLGEVDRADIQTPTTQTSYNHMLTNNASSTDMISSDPMSQVREEQVATESHALRLAQPQTTQTPRFDPAVHKSPVKAELIGEDEDEDSFVQSIISRTPFKSNKKDKWANPTSHSMSSMPHSQAGNYQDNIEHPLDAIDALEDALEQIGQALPVVEEHGLDSPVRSRTPTGLIRVSRSNGTDIASKKHSAALQNQRSEDEQRSRRREAKLSQPPSQSLKSRQSSAARSRMSSDRSVSKSARSISTDSRPGPIHASISRKSSHPNLPTNTTSTTTSSRTNKQPPNSTIINSISKPGFTPSKSTKPPTRPTFELPGEAISRRQKAQREERLKREAEELQRRREFKARTPRNYSTPSFPVKETVASRSRATLNAEEAQNINNLPENFKSPPSLPTTRSSSHMSTKTNSLRTALTGSATSSRTQPETKATRKSMTSSPATPARSANLNLKNGVSGSNGSPAKEHDGNHGGASPVSSSRTLTTTTASSPRTTESTLLVQRMRGKEIFARDRIHEIERDRERREKEEAAKRARTEAAERGRMASREWAEKQKLKLKLAKKNQADLQQGEIG</sequence>
<comment type="caution">
    <text evidence="2">The sequence shown here is derived from an EMBL/GenBank/DDBJ whole genome shotgun (WGS) entry which is preliminary data.</text>
</comment>
<feature type="compositionally biased region" description="Low complexity" evidence="1">
    <location>
        <begin position="377"/>
        <end position="389"/>
    </location>
</feature>
<protein>
    <submittedName>
        <fullName evidence="2">Uncharacterized protein</fullName>
    </submittedName>
</protein>
<feature type="region of interest" description="Disordered" evidence="1">
    <location>
        <begin position="211"/>
        <end position="239"/>
    </location>
</feature>
<accession>A0A1B7NS33</accession>
<feature type="compositionally biased region" description="Low complexity" evidence="1">
    <location>
        <begin position="320"/>
        <end position="339"/>
    </location>
</feature>
<dbReference type="Proteomes" id="UP000091918">
    <property type="component" value="Unassembled WGS sequence"/>
</dbReference>
<feature type="compositionally biased region" description="Basic and acidic residues" evidence="1">
    <location>
        <begin position="433"/>
        <end position="449"/>
    </location>
</feature>